<reference evidence="1 2" key="1">
    <citation type="submission" date="2019-02" db="EMBL/GenBank/DDBJ databases">
        <title>Deep-cultivation of Planctomycetes and their phenomic and genomic characterization uncovers novel biology.</title>
        <authorList>
            <person name="Wiegand S."/>
            <person name="Jogler M."/>
            <person name="Boedeker C."/>
            <person name="Pinto D."/>
            <person name="Vollmers J."/>
            <person name="Rivas-Marin E."/>
            <person name="Kohn T."/>
            <person name="Peeters S.H."/>
            <person name="Heuer A."/>
            <person name="Rast P."/>
            <person name="Oberbeckmann S."/>
            <person name="Bunk B."/>
            <person name="Jeske O."/>
            <person name="Meyerdierks A."/>
            <person name="Storesund J.E."/>
            <person name="Kallscheuer N."/>
            <person name="Luecker S."/>
            <person name="Lage O.M."/>
            <person name="Pohl T."/>
            <person name="Merkel B.J."/>
            <person name="Hornburger P."/>
            <person name="Mueller R.-W."/>
            <person name="Bruemmer F."/>
            <person name="Labrenz M."/>
            <person name="Spormann A.M."/>
            <person name="Op den Camp H."/>
            <person name="Overmann J."/>
            <person name="Amann R."/>
            <person name="Jetten M.S.M."/>
            <person name="Mascher T."/>
            <person name="Medema M.H."/>
            <person name="Devos D.P."/>
            <person name="Kaster A.-K."/>
            <person name="Ovreas L."/>
            <person name="Rohde M."/>
            <person name="Galperin M.Y."/>
            <person name="Jogler C."/>
        </authorList>
    </citation>
    <scope>NUCLEOTIDE SEQUENCE [LARGE SCALE GENOMIC DNA]</scope>
    <source>
        <strain evidence="1 2">Pla133</strain>
    </source>
</reference>
<dbReference type="Proteomes" id="UP000316921">
    <property type="component" value="Chromosome"/>
</dbReference>
<dbReference type="KEGG" id="pbap:Pla133_49160"/>
<proteinExistence type="predicted"/>
<dbReference type="AlphaFoldDB" id="A0A518BS42"/>
<name>A0A518BS42_9BACT</name>
<sequence length="77" mass="8684">MESTNRPRLSPFCADLGSKKLLLNSKPPMTEEDVLDASNHCWCRRTNQVLGPDREVAVPELCRSGRSCFRSLFDSLT</sequence>
<organism evidence="1 2">
    <name type="scientific">Engelhardtia mirabilis</name>
    <dbReference type="NCBI Taxonomy" id="2528011"/>
    <lineage>
        <taxon>Bacteria</taxon>
        <taxon>Pseudomonadati</taxon>
        <taxon>Planctomycetota</taxon>
        <taxon>Planctomycetia</taxon>
        <taxon>Planctomycetia incertae sedis</taxon>
        <taxon>Engelhardtia</taxon>
    </lineage>
</organism>
<protein>
    <submittedName>
        <fullName evidence="1">Uncharacterized protein</fullName>
    </submittedName>
</protein>
<accession>A0A518BS42</accession>
<evidence type="ECO:0000313" key="2">
    <source>
        <dbReference type="Proteomes" id="UP000316921"/>
    </source>
</evidence>
<gene>
    <name evidence="1" type="ORF">Pla133_49160</name>
</gene>
<evidence type="ECO:0000313" key="1">
    <source>
        <dbReference type="EMBL" id="QDU69794.1"/>
    </source>
</evidence>
<dbReference type="EMBL" id="CP036287">
    <property type="protein sequence ID" value="QDU69794.1"/>
    <property type="molecule type" value="Genomic_DNA"/>
</dbReference>
<dbReference type="RefSeq" id="WP_145070029.1">
    <property type="nucleotide sequence ID" value="NZ_CP036287.1"/>
</dbReference>
<keyword evidence="2" id="KW-1185">Reference proteome</keyword>